<evidence type="ECO:0000256" key="1">
    <source>
        <dbReference type="ARBA" id="ARBA00005417"/>
    </source>
</evidence>
<proteinExistence type="inferred from homology"/>
<sequence>VFAGYEGQSVLNNISFDVPEGSLITLLGPNGHGKTTVLRCISGLVKPTKGQIEFDGKRIDGMEAERIVARGVVMIPQGDMLFPEMSVYDNLRMGAYLKQANAAFEQNVEEIYTLLPRLKERTSQM</sequence>
<dbReference type="AlphaFoldDB" id="A0A382N3C6"/>
<protein>
    <recommendedName>
        <fullName evidence="4">ABC transporter domain-containing protein</fullName>
    </recommendedName>
</protein>
<dbReference type="Pfam" id="PF00005">
    <property type="entry name" value="ABC_tran"/>
    <property type="match status" value="1"/>
</dbReference>
<dbReference type="GO" id="GO:0015658">
    <property type="term" value="F:branched-chain amino acid transmembrane transporter activity"/>
    <property type="evidence" value="ECO:0007669"/>
    <property type="project" value="TreeGrafter"/>
</dbReference>
<dbReference type="GO" id="GO:0015807">
    <property type="term" value="P:L-amino acid transport"/>
    <property type="evidence" value="ECO:0007669"/>
    <property type="project" value="TreeGrafter"/>
</dbReference>
<accession>A0A382N3C6</accession>
<comment type="similarity">
    <text evidence="1">Belongs to the ABC transporter superfamily.</text>
</comment>
<keyword evidence="3" id="KW-0029">Amino-acid transport</keyword>
<dbReference type="SUPFAM" id="SSF52540">
    <property type="entry name" value="P-loop containing nucleoside triphosphate hydrolases"/>
    <property type="match status" value="1"/>
</dbReference>
<dbReference type="GO" id="GO:0016887">
    <property type="term" value="F:ATP hydrolysis activity"/>
    <property type="evidence" value="ECO:0007669"/>
    <property type="project" value="InterPro"/>
</dbReference>
<dbReference type="GO" id="GO:0005524">
    <property type="term" value="F:ATP binding"/>
    <property type="evidence" value="ECO:0007669"/>
    <property type="project" value="InterPro"/>
</dbReference>
<dbReference type="InterPro" id="IPR027417">
    <property type="entry name" value="P-loop_NTPase"/>
</dbReference>
<reference evidence="5" key="1">
    <citation type="submission" date="2018-05" db="EMBL/GenBank/DDBJ databases">
        <authorList>
            <person name="Lanie J.A."/>
            <person name="Ng W.-L."/>
            <person name="Kazmierczak K.M."/>
            <person name="Andrzejewski T.M."/>
            <person name="Davidsen T.M."/>
            <person name="Wayne K.J."/>
            <person name="Tettelin H."/>
            <person name="Glass J.I."/>
            <person name="Rusch D."/>
            <person name="Podicherti R."/>
            <person name="Tsui H.-C.T."/>
            <person name="Winkler M.E."/>
        </authorList>
    </citation>
    <scope>NUCLEOTIDE SEQUENCE</scope>
</reference>
<dbReference type="PANTHER" id="PTHR43820:SF4">
    <property type="entry name" value="HIGH-AFFINITY BRANCHED-CHAIN AMINO ACID TRANSPORT ATP-BINDING PROTEIN LIVF"/>
    <property type="match status" value="1"/>
</dbReference>
<keyword evidence="2" id="KW-0813">Transport</keyword>
<gene>
    <name evidence="5" type="ORF">METZ01_LOCUS306925</name>
</gene>
<organism evidence="5">
    <name type="scientific">marine metagenome</name>
    <dbReference type="NCBI Taxonomy" id="408172"/>
    <lineage>
        <taxon>unclassified sequences</taxon>
        <taxon>metagenomes</taxon>
        <taxon>ecological metagenomes</taxon>
    </lineage>
</organism>
<evidence type="ECO:0000259" key="4">
    <source>
        <dbReference type="Pfam" id="PF00005"/>
    </source>
</evidence>
<feature type="domain" description="ABC transporter" evidence="4">
    <location>
        <begin position="11"/>
        <end position="111"/>
    </location>
</feature>
<feature type="non-terminal residue" evidence="5">
    <location>
        <position position="125"/>
    </location>
</feature>
<evidence type="ECO:0000313" key="5">
    <source>
        <dbReference type="EMBL" id="SVC54071.1"/>
    </source>
</evidence>
<evidence type="ECO:0000256" key="2">
    <source>
        <dbReference type="ARBA" id="ARBA00022448"/>
    </source>
</evidence>
<dbReference type="PANTHER" id="PTHR43820">
    <property type="entry name" value="HIGH-AFFINITY BRANCHED-CHAIN AMINO ACID TRANSPORT ATP-BINDING PROTEIN LIVF"/>
    <property type="match status" value="1"/>
</dbReference>
<feature type="non-terminal residue" evidence="5">
    <location>
        <position position="1"/>
    </location>
</feature>
<name>A0A382N3C6_9ZZZZ</name>
<dbReference type="InterPro" id="IPR052156">
    <property type="entry name" value="BCAA_Transport_ATP-bd_LivF"/>
</dbReference>
<evidence type="ECO:0000256" key="3">
    <source>
        <dbReference type="ARBA" id="ARBA00022970"/>
    </source>
</evidence>
<dbReference type="Gene3D" id="3.40.50.300">
    <property type="entry name" value="P-loop containing nucleotide triphosphate hydrolases"/>
    <property type="match status" value="1"/>
</dbReference>
<dbReference type="InterPro" id="IPR003439">
    <property type="entry name" value="ABC_transporter-like_ATP-bd"/>
</dbReference>
<dbReference type="EMBL" id="UINC01096846">
    <property type="protein sequence ID" value="SVC54071.1"/>
    <property type="molecule type" value="Genomic_DNA"/>
</dbReference>